<keyword evidence="3" id="KW-1185">Reference proteome</keyword>
<reference evidence="2 3" key="1">
    <citation type="submission" date="2020-05" db="EMBL/GenBank/DDBJ databases">
        <title>Hymenobacter terrestris sp. nov. and Hymenobacter lapidiphilus sp. nov., isolated from regoliths in Antarctica.</title>
        <authorList>
            <person name="Sedlacek I."/>
            <person name="Pantucek R."/>
            <person name="Zeman M."/>
            <person name="Holochova P."/>
            <person name="Kralova S."/>
            <person name="Stankova E."/>
            <person name="Sedo O."/>
            <person name="Micenkova L."/>
            <person name="Svec P."/>
            <person name="Gupta V."/>
            <person name="Sood U."/>
            <person name="Korpole U.S."/>
            <person name="Lal R."/>
        </authorList>
    </citation>
    <scope>NUCLEOTIDE SEQUENCE [LARGE SCALE GENOMIC DNA]</scope>
    <source>
        <strain evidence="2 3">P5252</strain>
    </source>
</reference>
<dbReference type="SUPFAM" id="SSF54427">
    <property type="entry name" value="NTF2-like"/>
    <property type="match status" value="1"/>
</dbReference>
<gene>
    <name evidence="2" type="ORF">HW556_15720</name>
</gene>
<evidence type="ECO:0000259" key="1">
    <source>
        <dbReference type="Pfam" id="PF12680"/>
    </source>
</evidence>
<dbReference type="InterPro" id="IPR032710">
    <property type="entry name" value="NTF2-like_dom_sf"/>
</dbReference>
<dbReference type="Gene3D" id="3.10.450.50">
    <property type="match status" value="1"/>
</dbReference>
<proteinExistence type="predicted"/>
<name>A0ABX2Q6Z9_9BACT</name>
<evidence type="ECO:0000313" key="3">
    <source>
        <dbReference type="Proteomes" id="UP000626554"/>
    </source>
</evidence>
<organism evidence="2 3">
    <name type="scientific">Hymenobacter terrestris</name>
    <dbReference type="NCBI Taxonomy" id="2748310"/>
    <lineage>
        <taxon>Bacteria</taxon>
        <taxon>Pseudomonadati</taxon>
        <taxon>Bacteroidota</taxon>
        <taxon>Cytophagia</taxon>
        <taxon>Cytophagales</taxon>
        <taxon>Hymenobacteraceae</taxon>
        <taxon>Hymenobacter</taxon>
    </lineage>
</organism>
<dbReference type="EMBL" id="JABKAV010000068">
    <property type="protein sequence ID" value="NVO86334.1"/>
    <property type="molecule type" value="Genomic_DNA"/>
</dbReference>
<dbReference type="InterPro" id="IPR037401">
    <property type="entry name" value="SnoaL-like"/>
</dbReference>
<feature type="domain" description="SnoaL-like" evidence="1">
    <location>
        <begin position="14"/>
        <end position="114"/>
    </location>
</feature>
<dbReference type="Pfam" id="PF12680">
    <property type="entry name" value="SnoaL_2"/>
    <property type="match status" value="1"/>
</dbReference>
<comment type="caution">
    <text evidence="2">The sequence shown here is derived from an EMBL/GenBank/DDBJ whole genome shotgun (WGS) entry which is preliminary data.</text>
</comment>
<sequence>MPFAAVHEHPPELIRQAYAGFNARNIPAVLATLHPQVRWSLAWEGDYATGHDEVRAYWQRQWQELDPQVEPTSVRERPDGRLEVAVHQVVKDKQGTLLFEGPVKHVYTLRDGLLQQMDIEQV</sequence>
<protein>
    <submittedName>
        <fullName evidence="2">Nuclear transport factor 2 family protein</fullName>
    </submittedName>
</protein>
<accession>A0ABX2Q6Z9</accession>
<dbReference type="Proteomes" id="UP000626554">
    <property type="component" value="Unassembled WGS sequence"/>
</dbReference>
<evidence type="ECO:0000313" key="2">
    <source>
        <dbReference type="EMBL" id="NVO86334.1"/>
    </source>
</evidence>